<sequence length="535" mass="61496">MTAAEKDQPTYKLPTNEIHIKDGRIRKVFNRKQAEALSDSIRQLGQLQPGICWQNDEGKIELIIGERRLRACALLNIPFLYILKEETTDPYTLRRIELEENLVRENLDWRDEVNAKEELHSLFQKIFGKTSPGQRGGHGYADTAEHLGESRSILHEDVQLSVWAREVPEVASAKTKTEAKKIVARLEKTLDRREQLDAAIGKGVTESKAIDIERPIHTLVDGSELDDLDKRLLEFDRRCILGKMEDKLLDFKDESVDVMFFDPPWGVDFTKNKKESSGVKDFQDDVNTFFTNLEDWLKLLYQKMAKDSHLYMFFGAGARPPNEEEHPLDEGYRFKDFVYDMMEKAGFEVHRLPIIWHKKGAHHVRTPLKWPGRSYEPIAFARKGTKDLVEQGRPDVITTPMPTPSIKDIHPSAKHPEVYRELIQRSASPGNTLLDPMAGSGMLGVAAESLRDKYALDWWHIELDQDYRNLQIFNLNRGYWDICGTRGSDSIINSASLLDDFTGLQPGTGGWMNFWKTHPEKQGEMLEYAKTLKEE</sequence>
<evidence type="ECO:0000256" key="1">
    <source>
        <dbReference type="ARBA" id="ARBA00006594"/>
    </source>
</evidence>
<dbReference type="SUPFAM" id="SSF110849">
    <property type="entry name" value="ParB/Sulfiredoxin"/>
    <property type="match status" value="1"/>
</dbReference>
<dbReference type="PROSITE" id="PS00092">
    <property type="entry name" value="N6_MTASE"/>
    <property type="match status" value="1"/>
</dbReference>
<dbReference type="InterPro" id="IPR002052">
    <property type="entry name" value="DNA_methylase_N6_adenine_CS"/>
</dbReference>
<dbReference type="PANTHER" id="PTHR33375:SF1">
    <property type="entry name" value="CHROMOSOME-PARTITIONING PROTEIN PARB-RELATED"/>
    <property type="match status" value="1"/>
</dbReference>
<keyword evidence="2 6" id="KW-0489">Methyltransferase</keyword>
<dbReference type="GO" id="GO:0008170">
    <property type="term" value="F:N-methyltransferase activity"/>
    <property type="evidence" value="ECO:0007669"/>
    <property type="project" value="InterPro"/>
</dbReference>
<evidence type="ECO:0000256" key="3">
    <source>
        <dbReference type="ARBA" id="ARBA00022679"/>
    </source>
</evidence>
<dbReference type="SMART" id="SM00470">
    <property type="entry name" value="ParB"/>
    <property type="match status" value="1"/>
</dbReference>
<dbReference type="GO" id="GO:0007059">
    <property type="term" value="P:chromosome segregation"/>
    <property type="evidence" value="ECO:0007669"/>
    <property type="project" value="TreeGrafter"/>
</dbReference>
<dbReference type="AlphaFoldDB" id="A0A6M3L3E7"/>
<dbReference type="InterPro" id="IPR002941">
    <property type="entry name" value="DNA_methylase_N4/N6"/>
</dbReference>
<feature type="domain" description="ParB-like N-terminal" evidence="5">
    <location>
        <begin position="11"/>
        <end position="102"/>
    </location>
</feature>
<dbReference type="Gene3D" id="3.40.50.150">
    <property type="entry name" value="Vaccinia Virus protein VP39"/>
    <property type="match status" value="1"/>
</dbReference>
<evidence type="ECO:0000259" key="5">
    <source>
        <dbReference type="SMART" id="SM00470"/>
    </source>
</evidence>
<accession>A0A6M3L3E7</accession>
<evidence type="ECO:0000256" key="2">
    <source>
        <dbReference type="ARBA" id="ARBA00022603"/>
    </source>
</evidence>
<dbReference type="InterPro" id="IPR003115">
    <property type="entry name" value="ParB_N"/>
</dbReference>
<organism evidence="6">
    <name type="scientific">viral metagenome</name>
    <dbReference type="NCBI Taxonomy" id="1070528"/>
    <lineage>
        <taxon>unclassified sequences</taxon>
        <taxon>metagenomes</taxon>
        <taxon>organismal metagenomes</taxon>
    </lineage>
</organism>
<dbReference type="GO" id="GO:0005694">
    <property type="term" value="C:chromosome"/>
    <property type="evidence" value="ECO:0007669"/>
    <property type="project" value="TreeGrafter"/>
</dbReference>
<dbReference type="GO" id="GO:0032259">
    <property type="term" value="P:methylation"/>
    <property type="evidence" value="ECO:0007669"/>
    <property type="project" value="UniProtKB-KW"/>
</dbReference>
<dbReference type="GO" id="GO:0003677">
    <property type="term" value="F:DNA binding"/>
    <property type="evidence" value="ECO:0007669"/>
    <property type="project" value="InterPro"/>
</dbReference>
<proteinExistence type="inferred from homology"/>
<name>A0A6M3L3E7_9ZZZZ</name>
<evidence type="ECO:0000313" key="6">
    <source>
        <dbReference type="EMBL" id="QJA87818.1"/>
    </source>
</evidence>
<dbReference type="InterPro" id="IPR050336">
    <property type="entry name" value="Chromosome_partition/occlusion"/>
</dbReference>
<keyword evidence="4" id="KW-0949">S-adenosyl-L-methionine</keyword>
<dbReference type="Pfam" id="PF02195">
    <property type="entry name" value="ParB_N"/>
    <property type="match status" value="1"/>
</dbReference>
<dbReference type="PRINTS" id="PR00506">
    <property type="entry name" value="D21N6MTFRASE"/>
</dbReference>
<dbReference type="EMBL" id="MT142734">
    <property type="protein sequence ID" value="QJA87818.1"/>
    <property type="molecule type" value="Genomic_DNA"/>
</dbReference>
<dbReference type="InterPro" id="IPR002295">
    <property type="entry name" value="N4/N6-MTase_EcoPI_Mod-like"/>
</dbReference>
<dbReference type="PANTHER" id="PTHR33375">
    <property type="entry name" value="CHROMOSOME-PARTITIONING PROTEIN PARB-RELATED"/>
    <property type="match status" value="1"/>
</dbReference>
<dbReference type="SUPFAM" id="SSF53335">
    <property type="entry name" value="S-adenosyl-L-methionine-dependent methyltransferases"/>
    <property type="match status" value="1"/>
</dbReference>
<evidence type="ECO:0000256" key="4">
    <source>
        <dbReference type="ARBA" id="ARBA00022691"/>
    </source>
</evidence>
<reference evidence="6" key="1">
    <citation type="submission" date="2020-03" db="EMBL/GenBank/DDBJ databases">
        <title>The deep terrestrial virosphere.</title>
        <authorList>
            <person name="Holmfeldt K."/>
            <person name="Nilsson E."/>
            <person name="Simone D."/>
            <person name="Lopez-Fernandez M."/>
            <person name="Wu X."/>
            <person name="de Brujin I."/>
            <person name="Lundin D."/>
            <person name="Andersson A."/>
            <person name="Bertilsson S."/>
            <person name="Dopson M."/>
        </authorList>
    </citation>
    <scope>NUCLEOTIDE SEQUENCE</scope>
    <source>
        <strain evidence="6">MM415B02891</strain>
    </source>
</reference>
<keyword evidence="3 6" id="KW-0808">Transferase</keyword>
<dbReference type="Gene3D" id="3.90.1530.10">
    <property type="entry name" value="Conserved hypothetical protein from pyrococcus furiosus pfu- 392566-001, ParB domain"/>
    <property type="match status" value="1"/>
</dbReference>
<dbReference type="InterPro" id="IPR036086">
    <property type="entry name" value="ParB/Sulfiredoxin_sf"/>
</dbReference>
<protein>
    <submittedName>
        <fullName evidence="6">Putative methyltransferase</fullName>
    </submittedName>
</protein>
<dbReference type="Pfam" id="PF01555">
    <property type="entry name" value="N6_N4_Mtase"/>
    <property type="match status" value="1"/>
</dbReference>
<dbReference type="InterPro" id="IPR029063">
    <property type="entry name" value="SAM-dependent_MTases_sf"/>
</dbReference>
<gene>
    <name evidence="6" type="ORF">MM415B02891_0008</name>
</gene>
<comment type="similarity">
    <text evidence="1">Belongs to the N(4)/N(6)-methyltransferase family.</text>
</comment>